<dbReference type="KEGG" id="vg:6372284"/>
<dbReference type="EMBL" id="EU197055">
    <property type="protein sequence ID" value="ABY63057.1"/>
    <property type="molecule type" value="Genomic_DNA"/>
</dbReference>
<evidence type="ECO:0000313" key="2">
    <source>
        <dbReference type="Proteomes" id="UP000002421"/>
    </source>
</evidence>
<dbReference type="OrthoDB" id="23175at10239"/>
<protein>
    <submittedName>
        <fullName evidence="1">Virion structural protein</fullName>
    </submittedName>
</protein>
<reference evidence="1 2" key="1">
    <citation type="journal article" date="2008" name="Virology">
        <title>Characterization of Pseudomonas chlororaphis myovirus 201varphi2-1 via genomic sequencing, mass spectrometry, and electron microscopy.</title>
        <authorList>
            <person name="Thomas J.A."/>
            <person name="Rolando M.R."/>
            <person name="Carroll C.A."/>
            <person name="Shen P.S."/>
            <person name="Belnap D.M."/>
            <person name="Weintraub S.T."/>
            <person name="Serwer P."/>
            <person name="Hardies S.C."/>
        </authorList>
    </citation>
    <scope>NUCLEOTIDE SEQUENCE</scope>
</reference>
<proteinExistence type="predicted"/>
<evidence type="ECO:0000313" key="1">
    <source>
        <dbReference type="EMBL" id="ABY63057.1"/>
    </source>
</evidence>
<organism evidence="1 2">
    <name type="scientific">Pseudomonas phage 201phi2-1</name>
    <name type="common">Pseudomonas chlororaphis phage 201phi2-1</name>
    <dbReference type="NCBI Taxonomy" id="198110"/>
    <lineage>
        <taxon>Viruses</taxon>
        <taxon>Duplodnaviria</taxon>
        <taxon>Heunggongvirae</taxon>
        <taxon>Uroviricota</taxon>
        <taxon>Caudoviricetes</taxon>
        <taxon>Chimalliviridae</taxon>
        <taxon>Serwervirus</taxon>
        <taxon>Serwervirus 201phi21</taxon>
    </lineage>
</organism>
<gene>
    <name evidence="1" type="ORF">201phi2-1p228</name>
</gene>
<organismHost>
    <name type="scientific">Pseudomonas chlororaphis</name>
    <dbReference type="NCBI Taxonomy" id="587753"/>
</organismHost>
<keyword evidence="2" id="KW-1185">Reference proteome</keyword>
<dbReference type="RefSeq" id="YP_001956951.1">
    <property type="nucleotide sequence ID" value="NC_010821.1"/>
</dbReference>
<name>B3FJ90_BP201</name>
<accession>B3FJ90</accession>
<dbReference type="Proteomes" id="UP000002421">
    <property type="component" value="Segment"/>
</dbReference>
<sequence length="206" mass="23902">MGWLLLCYVVKVIFYISNRRGLHMSDRFPYNLPSREALVELVRRSENRPDLRDNFVTFEDLFFSPTLVEPGRTYIEMVDLITSHKDWFEFRRLDLADNRCLGPTINIIVQGNATPANIALEINRSRKMSFGESDVSFSDEVIAYTGDSFDYDFTALSGSYAYYGTTKVKVTVVPTSQWTRYTESDLIRYTEVGVERELEHKVSNWS</sequence>